<organism evidence="2 3">
    <name type="scientific">Aspergillus parasiticus</name>
    <dbReference type="NCBI Taxonomy" id="5067"/>
    <lineage>
        <taxon>Eukaryota</taxon>
        <taxon>Fungi</taxon>
        <taxon>Dikarya</taxon>
        <taxon>Ascomycota</taxon>
        <taxon>Pezizomycotina</taxon>
        <taxon>Eurotiomycetes</taxon>
        <taxon>Eurotiomycetidae</taxon>
        <taxon>Eurotiales</taxon>
        <taxon>Aspergillaceae</taxon>
        <taxon>Aspergillus</taxon>
        <taxon>Aspergillus subgen. Circumdati</taxon>
    </lineage>
</organism>
<evidence type="ECO:0000259" key="1">
    <source>
        <dbReference type="Pfam" id="PF01425"/>
    </source>
</evidence>
<protein>
    <submittedName>
        <fullName evidence="2">Amidase signature domain-containing protein</fullName>
    </submittedName>
</protein>
<dbReference type="OMA" id="WMDGLKL"/>
<dbReference type="InterPro" id="IPR036928">
    <property type="entry name" value="AS_sf"/>
</dbReference>
<evidence type="ECO:0000313" key="3">
    <source>
        <dbReference type="Proteomes" id="UP000326532"/>
    </source>
</evidence>
<dbReference type="SUPFAM" id="SSF75304">
    <property type="entry name" value="Amidase signature (AS) enzymes"/>
    <property type="match status" value="1"/>
</dbReference>
<evidence type="ECO:0000313" key="2">
    <source>
        <dbReference type="EMBL" id="KAB8205959.1"/>
    </source>
</evidence>
<dbReference type="EMBL" id="ML734967">
    <property type="protein sequence ID" value="KAB8205959.1"/>
    <property type="molecule type" value="Genomic_DNA"/>
</dbReference>
<name>A0A5N6DLH7_ASPPA</name>
<reference evidence="2 3" key="1">
    <citation type="submission" date="2019-04" db="EMBL/GenBank/DDBJ databases">
        <title>Fungal friends and foes A comparative genomics study of 23 Aspergillus species from section Flavi.</title>
        <authorList>
            <consortium name="DOE Joint Genome Institute"/>
            <person name="Kjaerbolling I."/>
            <person name="Vesth T.C."/>
            <person name="Frisvad J.C."/>
            <person name="Nybo J.L."/>
            <person name="Theobald S."/>
            <person name="Kildgaard S."/>
            <person name="Petersen T.I."/>
            <person name="Kuo A."/>
            <person name="Sato A."/>
            <person name="Lyhne E.K."/>
            <person name="Kogle M.E."/>
            <person name="Wiebenga A."/>
            <person name="Kun R.S."/>
            <person name="Lubbers R.J."/>
            <person name="Makela M.R."/>
            <person name="Barry K."/>
            <person name="Chovatia M."/>
            <person name="Clum A."/>
            <person name="Daum C."/>
            <person name="Haridas S."/>
            <person name="He G."/>
            <person name="LaButti K."/>
            <person name="Lipzen A."/>
            <person name="Mondo S."/>
            <person name="Pangilinan J."/>
            <person name="Riley R."/>
            <person name="Salamov A."/>
            <person name="Simmons B.A."/>
            <person name="Magnuson J.K."/>
            <person name="Henrissat B."/>
            <person name="Mortensen U.H."/>
            <person name="Larsen T.O."/>
            <person name="De vries R.P."/>
            <person name="Grigoriev I.V."/>
            <person name="Machida M."/>
            <person name="Baker S.E."/>
            <person name="Andersen M.R."/>
        </authorList>
    </citation>
    <scope>NUCLEOTIDE SEQUENCE [LARGE SCALE GENOMIC DNA]</scope>
    <source>
        <strain evidence="2 3">CBS 117618</strain>
    </source>
</reference>
<dbReference type="PANTHER" id="PTHR42678">
    <property type="entry name" value="AMIDASE"/>
    <property type="match status" value="1"/>
</dbReference>
<dbReference type="Proteomes" id="UP000326532">
    <property type="component" value="Unassembled WGS sequence"/>
</dbReference>
<dbReference type="Pfam" id="PF01425">
    <property type="entry name" value="Amidase"/>
    <property type="match status" value="1"/>
</dbReference>
<dbReference type="NCBIfam" id="NF005127">
    <property type="entry name" value="PRK06565.1"/>
    <property type="match status" value="1"/>
</dbReference>
<dbReference type="PANTHER" id="PTHR42678:SF11">
    <property type="entry name" value="AMIDASE FAMILY PROTEIN"/>
    <property type="match status" value="1"/>
</dbReference>
<dbReference type="AlphaFoldDB" id="A0A5N6DLH7"/>
<gene>
    <name evidence="2" type="ORF">BDV34DRAFT_212819</name>
</gene>
<dbReference type="VEuPathDB" id="FungiDB:BDV34DRAFT_212819"/>
<proteinExistence type="predicted"/>
<dbReference type="Gene3D" id="3.90.1300.10">
    <property type="entry name" value="Amidase signature (AS) domain"/>
    <property type="match status" value="1"/>
</dbReference>
<feature type="domain" description="Amidase" evidence="1">
    <location>
        <begin position="39"/>
        <end position="349"/>
    </location>
</feature>
<keyword evidence="3" id="KW-1185">Reference proteome</keyword>
<sequence>MPRSYYADEDQTAEMFSLVDATISELEHALSAGWITSVDLVARYLRRISMYDAAGLNLSAIPILNPAVFDEAAASDARRAAGLPARPLEGIPYLVKDSIKVKGMTVASGSPAFENLVATEDAACVQVLREAGAVLLGRTNMPAMAYGGMQRGSYGRAESPYNQEYLTAAYASGSSNGSATATTANFCAFSLGSETVSSGRSPASNNSIIAYTPSKGLLPLRGVWPLYPTCDVLVPHTRTMSDLFRVLDVLAVVDKTPIGDFWNEQKIVPLPSVETIRPRLFDELKEGSALRGKRIGVPSMYIGGKDPLPDKVCTRPSVLKLWERTKDALEACGATVVEVDFPMVTTYEAKASLGELVSVKDLPEGWHSVERCQLVAHSWDDFLAANGQPGLDSLACVDPETIFPLAPGSLRGAPDAANQLRWHEMVEYPKNKPDSIFEIPNLEQAIKALENARKETFEQWMDSQGLDVVVFPANGDIGRANADVDLEASLYAWKNGVKYSNGNREIRHLGIPTVSVPMGVMEDTNMPINLTFAGKAYEDTKLLRYAYAFEEFTHYRQVPPRVPGLDSDVVRTTGNQQSSSVQGQVELPGVTITEQSKFIKGSTVYVEVKGNLQCSHDAQLKQLVCYINGELIDPRLDGNGWSLTATYPVSARDGTWSRWTSPALVQTIVVIVAHTNTGQTADSLVHYLIDALKVDVQDSHTLLYLLAYIRNERLHHILNHCQNLFVQVLFLQLFQTSIVKTYLNPSREDIIKIFAHEVFPLSLHKDDYTVVI</sequence>
<accession>A0A5N6DLH7</accession>
<dbReference type="InterPro" id="IPR023631">
    <property type="entry name" value="Amidase_dom"/>
</dbReference>